<evidence type="ECO:0000256" key="4">
    <source>
        <dbReference type="ARBA" id="ARBA00022989"/>
    </source>
</evidence>
<sequence>METPSEFIYNPRLVRRASRNLFKRLRWCYTLGNLVSDLPTDPLCNTAPSSVKKIASTVRLSAIVSLVLLFLYKTNYTRDRFFFQFPITVGCFLCMSLGAMLNFRHGTFRNDHLQLLRSLVQFDVSYIQYLDENYGNHQKYRNRTVLAFFFMLSVTNSSILAFDESNDLDWFLLLPKVIDRINSAWCSYSITIHAMEIKIRYDNLNSHLKNLGKDGEKPISLDPLKTETLITSKLYYVNRLHYKLYRIISRFSDIYSIPMLIIIFISICITVTDFYYIYKMMFLEIEDLSKTYAVLHGCQIVMRFLELAVLVEACFGVCESANSTPVLLHQYRNDFYNNKIDSHIQMYSLQHLHQKVFINVLGFLEVDLSTLYTYIGSVIAYLLILIQFDKLPEKNMKIH</sequence>
<organism evidence="9 10">
    <name type="scientific">Acanthoscelides obtectus</name>
    <name type="common">Bean weevil</name>
    <name type="synonym">Bruchus obtectus</name>
    <dbReference type="NCBI Taxonomy" id="200917"/>
    <lineage>
        <taxon>Eukaryota</taxon>
        <taxon>Metazoa</taxon>
        <taxon>Ecdysozoa</taxon>
        <taxon>Arthropoda</taxon>
        <taxon>Hexapoda</taxon>
        <taxon>Insecta</taxon>
        <taxon>Pterygota</taxon>
        <taxon>Neoptera</taxon>
        <taxon>Endopterygota</taxon>
        <taxon>Coleoptera</taxon>
        <taxon>Polyphaga</taxon>
        <taxon>Cucujiformia</taxon>
        <taxon>Chrysomeloidea</taxon>
        <taxon>Chrysomelidae</taxon>
        <taxon>Bruchinae</taxon>
        <taxon>Bruchini</taxon>
        <taxon>Acanthoscelides</taxon>
    </lineage>
</organism>
<dbReference type="GO" id="GO:0050909">
    <property type="term" value="P:sensory perception of taste"/>
    <property type="evidence" value="ECO:0007669"/>
    <property type="project" value="InterPro"/>
</dbReference>
<keyword evidence="3 8" id="KW-0812">Transmembrane</keyword>
<feature type="transmembrane region" description="Helical" evidence="8">
    <location>
        <begin position="58"/>
        <end position="75"/>
    </location>
</feature>
<evidence type="ECO:0000256" key="3">
    <source>
        <dbReference type="ARBA" id="ARBA00022692"/>
    </source>
</evidence>
<dbReference type="OrthoDB" id="6366728at2759"/>
<dbReference type="InterPro" id="IPR013604">
    <property type="entry name" value="7TM_chemorcpt"/>
</dbReference>
<reference evidence="9" key="1">
    <citation type="submission" date="2022-03" db="EMBL/GenBank/DDBJ databases">
        <authorList>
            <person name="Sayadi A."/>
        </authorList>
    </citation>
    <scope>NUCLEOTIDE SEQUENCE</scope>
</reference>
<evidence type="ECO:0000256" key="7">
    <source>
        <dbReference type="ARBA" id="ARBA00023224"/>
    </source>
</evidence>
<dbReference type="GO" id="GO:0043025">
    <property type="term" value="C:neuronal cell body"/>
    <property type="evidence" value="ECO:0007669"/>
    <property type="project" value="TreeGrafter"/>
</dbReference>
<keyword evidence="6 8" id="KW-0675">Receptor</keyword>
<proteinExistence type="inferred from homology"/>
<accession>A0A9P0KHI4</accession>
<dbReference type="GO" id="GO:0008049">
    <property type="term" value="P:male courtship behavior"/>
    <property type="evidence" value="ECO:0007669"/>
    <property type="project" value="TreeGrafter"/>
</dbReference>
<evidence type="ECO:0000256" key="2">
    <source>
        <dbReference type="ARBA" id="ARBA00022475"/>
    </source>
</evidence>
<dbReference type="GO" id="GO:0005886">
    <property type="term" value="C:plasma membrane"/>
    <property type="evidence" value="ECO:0007669"/>
    <property type="project" value="UniProtKB-SubCell"/>
</dbReference>
<feature type="transmembrane region" description="Helical" evidence="8">
    <location>
        <begin position="144"/>
        <end position="162"/>
    </location>
</feature>
<protein>
    <recommendedName>
        <fullName evidence="8">Gustatory receptor</fullName>
    </recommendedName>
</protein>
<feature type="transmembrane region" description="Helical" evidence="8">
    <location>
        <begin position="81"/>
        <end position="103"/>
    </location>
</feature>
<comment type="function">
    <text evidence="8">Gustatory receptor which mediates acceptance or avoidance behavior, depending on its substrates.</text>
</comment>
<dbReference type="AlphaFoldDB" id="A0A9P0KHI4"/>
<keyword evidence="5 8" id="KW-0472">Membrane</keyword>
<evidence type="ECO:0000313" key="10">
    <source>
        <dbReference type="Proteomes" id="UP001152888"/>
    </source>
</evidence>
<dbReference type="GO" id="GO:0030424">
    <property type="term" value="C:axon"/>
    <property type="evidence" value="ECO:0007669"/>
    <property type="project" value="TreeGrafter"/>
</dbReference>
<dbReference type="GO" id="GO:0030425">
    <property type="term" value="C:dendrite"/>
    <property type="evidence" value="ECO:0007669"/>
    <property type="project" value="TreeGrafter"/>
</dbReference>
<evidence type="ECO:0000313" key="9">
    <source>
        <dbReference type="EMBL" id="CAH1974875.1"/>
    </source>
</evidence>
<comment type="caution">
    <text evidence="9">The sequence shown here is derived from an EMBL/GenBank/DDBJ whole genome shotgun (WGS) entry which is preliminary data.</text>
</comment>
<dbReference type="Proteomes" id="UP001152888">
    <property type="component" value="Unassembled WGS sequence"/>
</dbReference>
<gene>
    <name evidence="9" type="ORF">ACAOBT_LOCUS11333</name>
</gene>
<comment type="caution">
    <text evidence="8">Lacks conserved residue(s) required for the propagation of feature annotation.</text>
</comment>
<comment type="subcellular location">
    <subcellularLocation>
        <location evidence="1 8">Cell membrane</location>
        <topology evidence="1 8">Multi-pass membrane protein</topology>
    </subcellularLocation>
</comment>
<feature type="transmembrane region" description="Helical" evidence="8">
    <location>
        <begin position="371"/>
        <end position="388"/>
    </location>
</feature>
<keyword evidence="7 8" id="KW-0807">Transducer</keyword>
<comment type="similarity">
    <text evidence="8">Belongs to the insect chemoreceptor superfamily. Gustatory receptor (GR) family.</text>
</comment>
<evidence type="ECO:0000256" key="1">
    <source>
        <dbReference type="ARBA" id="ARBA00004651"/>
    </source>
</evidence>
<dbReference type="EMBL" id="CAKOFQ010006830">
    <property type="protein sequence ID" value="CAH1974875.1"/>
    <property type="molecule type" value="Genomic_DNA"/>
</dbReference>
<evidence type="ECO:0000256" key="8">
    <source>
        <dbReference type="RuleBase" id="RU363108"/>
    </source>
</evidence>
<keyword evidence="2 8" id="KW-1003">Cell membrane</keyword>
<dbReference type="PANTHER" id="PTHR21143:SF133">
    <property type="entry name" value="GUSTATORY AND PHEROMONE RECEPTOR 32A-RELATED"/>
    <property type="match status" value="1"/>
</dbReference>
<keyword evidence="10" id="KW-1185">Reference proteome</keyword>
<dbReference type="PANTHER" id="PTHR21143">
    <property type="entry name" value="INVERTEBRATE GUSTATORY RECEPTOR"/>
    <property type="match status" value="1"/>
</dbReference>
<feature type="transmembrane region" description="Helical" evidence="8">
    <location>
        <begin position="254"/>
        <end position="278"/>
    </location>
</feature>
<evidence type="ECO:0000256" key="5">
    <source>
        <dbReference type="ARBA" id="ARBA00023136"/>
    </source>
</evidence>
<dbReference type="GO" id="GO:0007635">
    <property type="term" value="P:chemosensory behavior"/>
    <property type="evidence" value="ECO:0007669"/>
    <property type="project" value="TreeGrafter"/>
</dbReference>
<dbReference type="Pfam" id="PF08395">
    <property type="entry name" value="7tm_7"/>
    <property type="match status" value="1"/>
</dbReference>
<name>A0A9P0KHI4_ACAOB</name>
<dbReference type="GO" id="GO:0007165">
    <property type="term" value="P:signal transduction"/>
    <property type="evidence" value="ECO:0007669"/>
    <property type="project" value="UniProtKB-KW"/>
</dbReference>
<keyword evidence="4 8" id="KW-1133">Transmembrane helix</keyword>
<evidence type="ECO:0000256" key="6">
    <source>
        <dbReference type="ARBA" id="ARBA00023170"/>
    </source>
</evidence>